<dbReference type="Pfam" id="PF06094">
    <property type="entry name" value="GGACT"/>
    <property type="match status" value="1"/>
</dbReference>
<dbReference type="GO" id="GO:0003839">
    <property type="term" value="F:gamma-glutamylcyclotransferase activity"/>
    <property type="evidence" value="ECO:0007669"/>
    <property type="project" value="InterPro"/>
</dbReference>
<dbReference type="RefSeq" id="WP_011590182.1">
    <property type="nucleotide sequence ID" value="NC_008261.1"/>
</dbReference>
<evidence type="ECO:0000256" key="3">
    <source>
        <dbReference type="PIRSR" id="PIRSR617939-2"/>
    </source>
</evidence>
<dbReference type="eggNOG" id="COG2105">
    <property type="taxonomic scope" value="Bacteria"/>
</dbReference>
<keyword evidence="6" id="KW-1185">Reference proteome</keyword>
<gene>
    <name evidence="5" type="ordered locus">CPF_0413</name>
</gene>
<proteinExistence type="predicted"/>
<dbReference type="InterPro" id="IPR013024">
    <property type="entry name" value="GGCT-like"/>
</dbReference>
<organism evidence="5 6">
    <name type="scientific">Clostridium perfringens (strain ATCC 13124 / DSM 756 / JCM 1290 / NCIMB 6125 / NCTC 8237 / Type A)</name>
    <dbReference type="NCBI Taxonomy" id="195103"/>
    <lineage>
        <taxon>Bacteria</taxon>
        <taxon>Bacillati</taxon>
        <taxon>Bacillota</taxon>
        <taxon>Clostridia</taxon>
        <taxon>Eubacteriales</taxon>
        <taxon>Clostridiaceae</taxon>
        <taxon>Clostridium</taxon>
    </lineage>
</organism>
<evidence type="ECO:0000313" key="6">
    <source>
        <dbReference type="Proteomes" id="UP000001823"/>
    </source>
</evidence>
<accession>A0A0H2YRP3</accession>
<dbReference type="Proteomes" id="UP000001823">
    <property type="component" value="Chromosome"/>
</dbReference>
<sequence length="125" mass="14680">MVYFAYGSNLCLDQMKKRCPEAIPMISVHLNNYKLVYNKYADIIPCEGEKVYGAIYEISLNDLKNLDKYEEYPDLYEKIDLIVQDINGISYEAFAYVMNEKGDKTPDKRYLDIINKGYEDWGIIY</sequence>
<feature type="binding site" evidence="3">
    <location>
        <begin position="3"/>
        <end position="8"/>
    </location>
    <ligand>
        <name>substrate</name>
    </ligand>
</feature>
<evidence type="ECO:0000313" key="5">
    <source>
        <dbReference type="EMBL" id="ABG83610.1"/>
    </source>
</evidence>
<dbReference type="InterPro" id="IPR036568">
    <property type="entry name" value="GGCT-like_sf"/>
</dbReference>
<feature type="domain" description="Gamma-glutamylcyclotransferase AIG2-like" evidence="4">
    <location>
        <begin position="3"/>
        <end position="105"/>
    </location>
</feature>
<dbReference type="EMBL" id="CP000246">
    <property type="protein sequence ID" value="ABG83610.1"/>
    <property type="molecule type" value="Genomic_DNA"/>
</dbReference>
<reference evidence="5 6" key="1">
    <citation type="journal article" date="2006" name="Genome Res.">
        <title>Skewed genomic variability in strains of the toxigenic bacterial pathogen, Clostridium perfringens.</title>
        <authorList>
            <person name="Myers G.S."/>
            <person name="Rasko D.A."/>
            <person name="Cheung J.K."/>
            <person name="Ravel J."/>
            <person name="Seshadri R."/>
            <person name="Deboy R.T."/>
            <person name="Ren Q."/>
            <person name="Varga J."/>
            <person name="Awad M.M."/>
            <person name="Brinkac L.M."/>
            <person name="Daugherty S.C."/>
            <person name="Haft D.H."/>
            <person name="Dodson R.J."/>
            <person name="Madupu R."/>
            <person name="Nelson W.C."/>
            <person name="Rosovitz M.J."/>
            <person name="Sullivan S.A."/>
            <person name="Khouri H."/>
            <person name="Dimitrov G.I."/>
            <person name="Watkins K.L."/>
            <person name="Mulligan S."/>
            <person name="Benton J."/>
            <person name="Radune D."/>
            <person name="Fisher D.J."/>
            <person name="Atkins H.S."/>
            <person name="Hiscox T."/>
            <person name="Jost B.H."/>
            <person name="Billington S.J."/>
            <person name="Songer J.G."/>
            <person name="McClane B.A."/>
            <person name="Titball R.W."/>
            <person name="Rood J.I."/>
            <person name="Melville S.B."/>
            <person name="Paulsen I.T."/>
        </authorList>
    </citation>
    <scope>NUCLEOTIDE SEQUENCE [LARGE SCALE GENOMIC DNA]</scope>
    <source>
        <strain evidence="6">ATCC 13124 / DSM 756 / JCM 1290 / NCIMB 6125 / NCTC 8237 / S 107 / Type A</strain>
    </source>
</reference>
<dbReference type="SUPFAM" id="SSF110857">
    <property type="entry name" value="Gamma-glutamyl cyclotransferase-like"/>
    <property type="match status" value="1"/>
</dbReference>
<evidence type="ECO:0000256" key="2">
    <source>
        <dbReference type="PIRSR" id="PIRSR617939-1"/>
    </source>
</evidence>
<dbReference type="AlphaFoldDB" id="A0A0H2YRP3"/>
<dbReference type="KEGG" id="cpf:CPF_0413"/>
<name>A0A0H2YRP3_CLOP1</name>
<dbReference type="InterPro" id="IPR009288">
    <property type="entry name" value="AIG2-like_dom"/>
</dbReference>
<dbReference type="PaxDb" id="195103-CPF_0413"/>
<evidence type="ECO:0000259" key="4">
    <source>
        <dbReference type="Pfam" id="PF06094"/>
    </source>
</evidence>
<protein>
    <recommendedName>
        <fullName evidence="4">Gamma-glutamylcyclotransferase AIG2-like domain-containing protein</fullName>
    </recommendedName>
</protein>
<dbReference type="PANTHER" id="PTHR12935:SF0">
    <property type="entry name" value="GAMMA-GLUTAMYLCYCLOTRANSFERASE"/>
    <property type="match status" value="1"/>
</dbReference>
<dbReference type="PANTHER" id="PTHR12935">
    <property type="entry name" value="GAMMA-GLUTAMYLCYCLOTRANSFERASE"/>
    <property type="match status" value="1"/>
</dbReference>
<keyword evidence="1" id="KW-0456">Lyase</keyword>
<dbReference type="Gene3D" id="3.10.490.10">
    <property type="entry name" value="Gamma-glutamyl cyclotransferase-like"/>
    <property type="match status" value="1"/>
</dbReference>
<dbReference type="CDD" id="cd06661">
    <property type="entry name" value="GGCT_like"/>
    <property type="match status" value="1"/>
</dbReference>
<dbReference type="InterPro" id="IPR017939">
    <property type="entry name" value="G-Glutamylcylcotransferase"/>
</dbReference>
<dbReference type="HOGENOM" id="CLU_048475_5_0_9"/>
<feature type="active site" description="Proton acceptor" evidence="2">
    <location>
        <position position="70"/>
    </location>
</feature>
<dbReference type="STRING" id="195103.CPF_0413"/>
<evidence type="ECO:0000256" key="1">
    <source>
        <dbReference type="ARBA" id="ARBA00023239"/>
    </source>
</evidence>